<keyword evidence="4 16" id="KW-0812">Transmembrane</keyword>
<dbReference type="Gene3D" id="3.40.1110.10">
    <property type="entry name" value="Calcium-transporting ATPase, cytoplasmic domain N"/>
    <property type="match status" value="1"/>
</dbReference>
<dbReference type="Gene3D" id="3.30.70.100">
    <property type="match status" value="2"/>
</dbReference>
<dbReference type="InterPro" id="IPR017969">
    <property type="entry name" value="Heavy-metal-associated_CS"/>
</dbReference>
<dbReference type="CDD" id="cd00371">
    <property type="entry name" value="HMA"/>
    <property type="match status" value="2"/>
</dbReference>
<dbReference type="SFLD" id="SFLDF00027">
    <property type="entry name" value="p-type_atpase"/>
    <property type="match status" value="1"/>
</dbReference>
<dbReference type="InterPro" id="IPR036412">
    <property type="entry name" value="HAD-like_sf"/>
</dbReference>
<comment type="similarity">
    <text evidence="2">Belongs to the cation transport ATPase (P-type) (TC 3.A.3) family. Type IB subfamily.</text>
</comment>
<dbReference type="InterPro" id="IPR018303">
    <property type="entry name" value="ATPase_P-typ_P_site"/>
</dbReference>
<dbReference type="NCBIfam" id="TIGR01525">
    <property type="entry name" value="ATPase-IB_hvy"/>
    <property type="match status" value="1"/>
</dbReference>
<dbReference type="InterPro" id="IPR023214">
    <property type="entry name" value="HAD_sf"/>
</dbReference>
<evidence type="ECO:0000313" key="18">
    <source>
        <dbReference type="EMBL" id="KZX11879.1"/>
    </source>
</evidence>
<dbReference type="NCBIfam" id="TIGR01494">
    <property type="entry name" value="ATPase_P-type"/>
    <property type="match status" value="1"/>
</dbReference>
<evidence type="ECO:0000256" key="4">
    <source>
        <dbReference type="ARBA" id="ARBA00022692"/>
    </source>
</evidence>
<evidence type="ECO:0000256" key="1">
    <source>
        <dbReference type="ARBA" id="ARBA00004127"/>
    </source>
</evidence>
<dbReference type="PRINTS" id="PR00119">
    <property type="entry name" value="CATATPASE"/>
</dbReference>
<evidence type="ECO:0000256" key="10">
    <source>
        <dbReference type="ARBA" id="ARBA00022842"/>
    </source>
</evidence>
<dbReference type="SUPFAM" id="SSF55008">
    <property type="entry name" value="HMA, heavy metal-associated domain"/>
    <property type="match status" value="2"/>
</dbReference>
<keyword evidence="19" id="KW-1185">Reference proteome</keyword>
<dbReference type="GO" id="GO:0012505">
    <property type="term" value="C:endomembrane system"/>
    <property type="evidence" value="ECO:0007669"/>
    <property type="project" value="UniProtKB-SubCell"/>
</dbReference>
<feature type="transmembrane region" description="Helical" evidence="16">
    <location>
        <begin position="164"/>
        <end position="182"/>
    </location>
</feature>
<dbReference type="PATRIC" id="fig|66851.6.peg.1537"/>
<dbReference type="Gene3D" id="3.40.50.1000">
    <property type="entry name" value="HAD superfamily/HAD-like"/>
    <property type="match status" value="1"/>
</dbReference>
<evidence type="ECO:0000256" key="13">
    <source>
        <dbReference type="ARBA" id="ARBA00023008"/>
    </source>
</evidence>
<dbReference type="CDD" id="cd02094">
    <property type="entry name" value="P-type_ATPase_Cu-like"/>
    <property type="match status" value="1"/>
</dbReference>
<keyword evidence="5" id="KW-0479">Metal-binding</keyword>
<keyword evidence="18" id="KW-0378">Hydrolase</keyword>
<keyword evidence="6" id="KW-0677">Repeat</keyword>
<feature type="transmembrane region" description="Helical" evidence="16">
    <location>
        <begin position="265"/>
        <end position="284"/>
    </location>
</feature>
<feature type="domain" description="HMA" evidence="17">
    <location>
        <begin position="73"/>
        <end position="139"/>
    </location>
</feature>
<keyword evidence="10" id="KW-0460">Magnesium</keyword>
<dbReference type="EMBL" id="LWMU01000081">
    <property type="protein sequence ID" value="KZX11879.1"/>
    <property type="molecule type" value="Genomic_DNA"/>
</dbReference>
<keyword evidence="15 16" id="KW-0472">Membrane</keyword>
<evidence type="ECO:0000259" key="17">
    <source>
        <dbReference type="PROSITE" id="PS50846"/>
    </source>
</evidence>
<dbReference type="GO" id="GO:0055070">
    <property type="term" value="P:copper ion homeostasis"/>
    <property type="evidence" value="ECO:0007669"/>
    <property type="project" value="TreeGrafter"/>
</dbReference>
<dbReference type="PROSITE" id="PS00154">
    <property type="entry name" value="ATPASE_E1_E2"/>
    <property type="match status" value="1"/>
</dbReference>
<evidence type="ECO:0000256" key="14">
    <source>
        <dbReference type="ARBA" id="ARBA00023065"/>
    </source>
</evidence>
<dbReference type="InterPro" id="IPR006121">
    <property type="entry name" value="HMA_dom"/>
</dbReference>
<dbReference type="GO" id="GO:0005507">
    <property type="term" value="F:copper ion binding"/>
    <property type="evidence" value="ECO:0007669"/>
    <property type="project" value="InterPro"/>
</dbReference>
<dbReference type="OrthoDB" id="8588at2157"/>
<dbReference type="Gene3D" id="2.70.150.10">
    <property type="entry name" value="Calcium-transporting ATPase, cytoplasmic transduction domain A"/>
    <property type="match status" value="1"/>
</dbReference>
<dbReference type="InterPro" id="IPR027256">
    <property type="entry name" value="P-typ_ATPase_IB"/>
</dbReference>
<keyword evidence="3" id="KW-0813">Transport</keyword>
<dbReference type="InterPro" id="IPR059000">
    <property type="entry name" value="ATPase_P-type_domA"/>
</dbReference>
<dbReference type="GO" id="GO:0005524">
    <property type="term" value="F:ATP binding"/>
    <property type="evidence" value="ECO:0007669"/>
    <property type="project" value="UniProtKB-KW"/>
</dbReference>
<evidence type="ECO:0000256" key="11">
    <source>
        <dbReference type="ARBA" id="ARBA00022967"/>
    </source>
</evidence>
<feature type="transmembrane region" description="Helical" evidence="16">
    <location>
        <begin position="424"/>
        <end position="445"/>
    </location>
</feature>
<reference evidence="19" key="1">
    <citation type="journal article" date="2016" name="Genome Announc.">
        <title>Draft Genome Sequences of Methanobrevibacter curvatus DSM11111, Methanobrevibacter cuticularis DSM11139, Methanobrevibacter filiformis DSM11501, and Methanobrevibacter oralis DSM7256.</title>
        <authorList>
            <person name="Poehlein A."/>
            <person name="Seedorf H."/>
        </authorList>
    </citation>
    <scope>NUCLEOTIDE SEQUENCE [LARGE SCALE GENOMIC DNA]</scope>
    <source>
        <strain evidence="19">DSM 7256 / JCM 30027 / ZR</strain>
    </source>
</reference>
<keyword evidence="12 16" id="KW-1133">Transmembrane helix</keyword>
<protein>
    <submittedName>
        <fullName evidence="18">Copper-transporting P-type ATPase</fullName>
        <ecNumber evidence="18">3.6.3.4</ecNumber>
    </submittedName>
</protein>
<dbReference type="InterPro" id="IPR036163">
    <property type="entry name" value="HMA_dom_sf"/>
</dbReference>
<evidence type="ECO:0000256" key="5">
    <source>
        <dbReference type="ARBA" id="ARBA00022723"/>
    </source>
</evidence>
<dbReference type="InterPro" id="IPR008250">
    <property type="entry name" value="ATPase_P-typ_transduc_dom_A_sf"/>
</dbReference>
<dbReference type="InterPro" id="IPR044492">
    <property type="entry name" value="P_typ_ATPase_HD_dom"/>
</dbReference>
<comment type="subcellular location">
    <subcellularLocation>
        <location evidence="1">Endomembrane system</location>
        <topology evidence="1">Multi-pass membrane protein</topology>
    </subcellularLocation>
</comment>
<evidence type="ECO:0000256" key="2">
    <source>
        <dbReference type="ARBA" id="ARBA00006024"/>
    </source>
</evidence>
<organism evidence="18 19">
    <name type="scientific">Methanobrevibacter oralis</name>
    <dbReference type="NCBI Taxonomy" id="66851"/>
    <lineage>
        <taxon>Archaea</taxon>
        <taxon>Methanobacteriati</taxon>
        <taxon>Methanobacteriota</taxon>
        <taxon>Methanomada group</taxon>
        <taxon>Methanobacteria</taxon>
        <taxon>Methanobacteriales</taxon>
        <taxon>Methanobacteriaceae</taxon>
        <taxon>Methanobrevibacter</taxon>
    </lineage>
</organism>
<evidence type="ECO:0000256" key="7">
    <source>
        <dbReference type="ARBA" id="ARBA00022741"/>
    </source>
</evidence>
<dbReference type="SUPFAM" id="SSF56784">
    <property type="entry name" value="HAD-like"/>
    <property type="match status" value="1"/>
</dbReference>
<evidence type="ECO:0000256" key="9">
    <source>
        <dbReference type="ARBA" id="ARBA00022840"/>
    </source>
</evidence>
<dbReference type="STRING" id="66851.MBORA_14200"/>
<dbReference type="Proteomes" id="UP000077428">
    <property type="component" value="Unassembled WGS sequence"/>
</dbReference>
<keyword evidence="13" id="KW-0186">Copper</keyword>
<accession>A0A166AD61</accession>
<dbReference type="GO" id="GO:0043682">
    <property type="term" value="F:P-type divalent copper transporter activity"/>
    <property type="evidence" value="ECO:0007669"/>
    <property type="project" value="TreeGrafter"/>
</dbReference>
<dbReference type="Pfam" id="PF00702">
    <property type="entry name" value="Hydrolase"/>
    <property type="match status" value="1"/>
</dbReference>
<dbReference type="PANTHER" id="PTHR43520:SF8">
    <property type="entry name" value="P-TYPE CU(+) TRANSPORTER"/>
    <property type="match status" value="1"/>
</dbReference>
<evidence type="ECO:0000256" key="16">
    <source>
        <dbReference type="SAM" id="Phobius"/>
    </source>
</evidence>
<dbReference type="Pfam" id="PF00403">
    <property type="entry name" value="HMA"/>
    <property type="match status" value="2"/>
</dbReference>
<comment type="caution">
    <text evidence="18">The sequence shown here is derived from an EMBL/GenBank/DDBJ whole genome shotgun (WGS) entry which is preliminary data.</text>
</comment>
<dbReference type="PROSITE" id="PS01229">
    <property type="entry name" value="COF_2"/>
    <property type="match status" value="1"/>
</dbReference>
<dbReference type="GO" id="GO:0016020">
    <property type="term" value="C:membrane"/>
    <property type="evidence" value="ECO:0007669"/>
    <property type="project" value="InterPro"/>
</dbReference>
<dbReference type="RefSeq" id="WP_063720447.1">
    <property type="nucleotide sequence ID" value="NZ_CAJVUI010000001.1"/>
</dbReference>
<dbReference type="SFLD" id="SFLDG00002">
    <property type="entry name" value="C1.7:_P-type_atpase_like"/>
    <property type="match status" value="1"/>
</dbReference>
<evidence type="ECO:0000256" key="12">
    <source>
        <dbReference type="ARBA" id="ARBA00022989"/>
    </source>
</evidence>
<dbReference type="NCBIfam" id="TIGR00003">
    <property type="entry name" value="copper ion binding protein"/>
    <property type="match status" value="2"/>
</dbReference>
<dbReference type="PROSITE" id="PS50846">
    <property type="entry name" value="HMA_2"/>
    <property type="match status" value="2"/>
</dbReference>
<dbReference type="InterPro" id="IPR023299">
    <property type="entry name" value="ATPase_P-typ_cyto_dom_N"/>
</dbReference>
<dbReference type="PRINTS" id="PR00120">
    <property type="entry name" value="HATPASE"/>
</dbReference>
<dbReference type="NCBIfam" id="TIGR01511">
    <property type="entry name" value="ATPase-IB1_Cu"/>
    <property type="match status" value="1"/>
</dbReference>
<dbReference type="FunFam" id="3.30.70.100:FF:000001">
    <property type="entry name" value="ATPase copper transporting beta"/>
    <property type="match status" value="1"/>
</dbReference>
<sequence>MVKLKEMDLPIEGMHCASCVLSVNKTFERVEGVEAVDADLASNKLHITVNPKKITYEEMERLVKNLGFELHSDEMTIRIGGMHCASCTMNVENYLIRLDGIFDVKADLTSQSATIRYDKSKVEISEIEEVLNKLGFELLGIEGQSDIDEEAIYQQDLKDKLNRVVIGLIASAILMILMFTMIDPLSGPVNALNKSLGIHISSMGLLSLIVSIAPFLYVSLPTLKAGINGLLHKNLNMDVMYSMGILVAYISSILGTFNIVLNHTFMFYDSAVMLPSFLLIGRYLEARAKKHTSDSIRELIGLQPTVATLIELDESGNISSQKEVSIADISIGDVLLVKPGEKIPVDGDVIGGESYVDESMINGEPIPKVKKDGEEVFAGTINQDGILHILAQKIGKETVLSNIIRLVEKAQSSRPPVQKFANTIVSYFIPVILTVAIVVFLMWYFVLGASLLFSLTCLISILVVACPCALGLATPTAVTVGVGRAAEFGILIKNGDTLENAGQIDVAAFDKTGTITEGKPEVDDIITYDISEDELIKLAASIEQNSNHPIAKAITNNAKELGIDLYQSEEFENITGKGLKTEIEGKKILAGNLALMTLEGVDVSQDILNTYHNLENLSKTIIFLAEDDSIKGILSLSDKIKSTSKRTIDELHKMGVKTYMLTGDNESTALNVAREVGIDNVKAGVLPENKLDIVKETQANNTKKVLFVGDGINDAPALTQADIGVAMGNGTDIAMESGDIVVMEGDLENVVAAVQFSNKVMRRIKENIFWAFAYNSVLIPVAAGILYPTFGITFNPAFAGLAMAMSSVTVVTLSLALKRYVPEIKKENLN</sequence>
<feature type="transmembrane region" description="Helical" evidence="16">
    <location>
        <begin position="768"/>
        <end position="790"/>
    </location>
</feature>
<evidence type="ECO:0000256" key="3">
    <source>
        <dbReference type="ARBA" id="ARBA00022448"/>
    </source>
</evidence>
<dbReference type="PANTHER" id="PTHR43520">
    <property type="entry name" value="ATP7, ISOFORM B"/>
    <property type="match status" value="1"/>
</dbReference>
<evidence type="ECO:0000256" key="15">
    <source>
        <dbReference type="ARBA" id="ARBA00023136"/>
    </source>
</evidence>
<evidence type="ECO:0000256" key="8">
    <source>
        <dbReference type="ARBA" id="ARBA00022796"/>
    </source>
</evidence>
<evidence type="ECO:0000256" key="6">
    <source>
        <dbReference type="ARBA" id="ARBA00022737"/>
    </source>
</evidence>
<keyword evidence="14" id="KW-0406">Ion transport</keyword>
<feature type="transmembrane region" description="Helical" evidence="16">
    <location>
        <begin position="239"/>
        <end position="259"/>
    </location>
</feature>
<dbReference type="SFLD" id="SFLDS00003">
    <property type="entry name" value="Haloacid_Dehalogenase"/>
    <property type="match status" value="1"/>
</dbReference>
<feature type="transmembrane region" description="Helical" evidence="16">
    <location>
        <begin position="197"/>
        <end position="218"/>
    </location>
</feature>
<dbReference type="InterPro" id="IPR023298">
    <property type="entry name" value="ATPase_P-typ_TM_dom_sf"/>
</dbReference>
<dbReference type="SUPFAM" id="SSF81653">
    <property type="entry name" value="Calcium ATPase, transduction domain A"/>
    <property type="match status" value="1"/>
</dbReference>
<dbReference type="Pfam" id="PF00122">
    <property type="entry name" value="E1-E2_ATPase"/>
    <property type="match status" value="1"/>
</dbReference>
<dbReference type="InterPro" id="IPR006122">
    <property type="entry name" value="HMA_Cu_ion-bd"/>
</dbReference>
<name>A0A166AD61_METOA</name>
<dbReference type="FunFam" id="2.70.150.10:FF:000002">
    <property type="entry name" value="Copper-transporting ATPase 1, putative"/>
    <property type="match status" value="1"/>
</dbReference>
<feature type="transmembrane region" description="Helical" evidence="16">
    <location>
        <begin position="451"/>
        <end position="474"/>
    </location>
</feature>
<dbReference type="GO" id="GO:0016887">
    <property type="term" value="F:ATP hydrolysis activity"/>
    <property type="evidence" value="ECO:0007669"/>
    <property type="project" value="InterPro"/>
</dbReference>
<keyword evidence="8" id="KW-0187">Copper transport</keyword>
<keyword evidence="11" id="KW-1278">Translocase</keyword>
<dbReference type="SUPFAM" id="SSF81665">
    <property type="entry name" value="Calcium ATPase, transmembrane domain M"/>
    <property type="match status" value="1"/>
</dbReference>
<evidence type="ECO:0000313" key="19">
    <source>
        <dbReference type="Proteomes" id="UP000077428"/>
    </source>
</evidence>
<dbReference type="EC" id="3.6.3.4" evidence="18"/>
<gene>
    <name evidence="18" type="primary">actP</name>
    <name evidence="18" type="ORF">MBORA_14200</name>
</gene>
<feature type="domain" description="HMA" evidence="17">
    <location>
        <begin position="5"/>
        <end position="71"/>
    </location>
</feature>
<proteinExistence type="inferred from homology"/>
<dbReference type="AlphaFoldDB" id="A0A166AD61"/>
<feature type="transmembrane region" description="Helical" evidence="16">
    <location>
        <begin position="796"/>
        <end position="817"/>
    </location>
</feature>
<dbReference type="InterPro" id="IPR001757">
    <property type="entry name" value="P_typ_ATPase"/>
</dbReference>
<keyword evidence="9" id="KW-0067">ATP-binding</keyword>
<keyword evidence="7" id="KW-0547">Nucleotide-binding</keyword>
<dbReference type="PROSITE" id="PS01047">
    <property type="entry name" value="HMA_1"/>
    <property type="match status" value="1"/>
</dbReference>